<sequence length="233" mass="25222">MRIGGGFGKLASVLACGVFAMSAMAGFWDWTRPFQGPERYVTTLVITGNYKRPLALAQLIRVESRQPYLLVPAVESGNKEVFFCPAIERTPAMKLRDADISRFVRLLNPDRVIVLGDERYVASQYMPVLDGRIPVIRIDSDNWENNAATLGTMLNLNNLRADYTEISRQLEPNVLYKPLPAKPAAAPAEAETVESVPAPKAAPDAPAVPEVPAVPATPDPAAGEVTPAADAPK</sequence>
<name>A0A644YHC7_9ZZZZ</name>
<evidence type="ECO:0000256" key="1">
    <source>
        <dbReference type="SAM" id="MobiDB-lite"/>
    </source>
</evidence>
<protein>
    <submittedName>
        <fullName evidence="2">Uncharacterized protein</fullName>
    </submittedName>
</protein>
<feature type="compositionally biased region" description="Low complexity" evidence="1">
    <location>
        <begin position="186"/>
        <end position="222"/>
    </location>
</feature>
<dbReference type="AlphaFoldDB" id="A0A644YHC7"/>
<organism evidence="2">
    <name type="scientific">bioreactor metagenome</name>
    <dbReference type="NCBI Taxonomy" id="1076179"/>
    <lineage>
        <taxon>unclassified sequences</taxon>
        <taxon>metagenomes</taxon>
        <taxon>ecological metagenomes</taxon>
    </lineage>
</organism>
<accession>A0A644YHC7</accession>
<comment type="caution">
    <text evidence="2">The sequence shown here is derived from an EMBL/GenBank/DDBJ whole genome shotgun (WGS) entry which is preliminary data.</text>
</comment>
<evidence type="ECO:0000313" key="2">
    <source>
        <dbReference type="EMBL" id="MPM27860.1"/>
    </source>
</evidence>
<gene>
    <name evidence="2" type="ORF">SDC9_74375</name>
</gene>
<reference evidence="2" key="1">
    <citation type="submission" date="2019-08" db="EMBL/GenBank/DDBJ databases">
        <authorList>
            <person name="Kucharzyk K."/>
            <person name="Murdoch R.W."/>
            <person name="Higgins S."/>
            <person name="Loffler F."/>
        </authorList>
    </citation>
    <scope>NUCLEOTIDE SEQUENCE</scope>
</reference>
<dbReference type="EMBL" id="VSSQ01005103">
    <property type="protein sequence ID" value="MPM27860.1"/>
    <property type="molecule type" value="Genomic_DNA"/>
</dbReference>
<feature type="region of interest" description="Disordered" evidence="1">
    <location>
        <begin position="186"/>
        <end position="233"/>
    </location>
</feature>
<proteinExistence type="predicted"/>